<keyword evidence="8" id="KW-0443">Lipid metabolism</keyword>
<reference evidence="13 14" key="1">
    <citation type="journal article" date="2019" name="ISME J.">
        <title>Deianiraea, an extracellular bacterium associated with the ciliate Paramecium, suggests an alternative scenario for the evolution of Rickettsiales.</title>
        <authorList>
            <person name="Castelli M."/>
            <person name="Sabaneyeva E."/>
            <person name="Lanzoni O."/>
            <person name="Lebedeva N."/>
            <person name="Floriano A.M."/>
            <person name="Gaiarsa S."/>
            <person name="Benken K."/>
            <person name="Modeo L."/>
            <person name="Bandi C."/>
            <person name="Potekhin A."/>
            <person name="Sassera D."/>
            <person name="Petroni G."/>
        </authorList>
    </citation>
    <scope>NUCLEOTIDE SEQUENCE [LARGE SCALE GENOMIC DNA]</scope>
    <source>
        <strain evidence="13">CyL4-1</strain>
    </source>
</reference>
<feature type="transmembrane region" description="Helical" evidence="10">
    <location>
        <begin position="76"/>
        <end position="93"/>
    </location>
</feature>
<evidence type="ECO:0000256" key="9">
    <source>
        <dbReference type="ARBA" id="ARBA00023136"/>
    </source>
</evidence>
<evidence type="ECO:0000256" key="5">
    <source>
        <dbReference type="ARBA" id="ARBA00022989"/>
    </source>
</evidence>
<dbReference type="PANTHER" id="PTHR11351:SF33">
    <property type="entry name" value="DELTA-9 FATTY ACID DESATURASE, DESA"/>
    <property type="match status" value="1"/>
</dbReference>
<feature type="domain" description="Fatty acid desaturase" evidence="11">
    <location>
        <begin position="5"/>
        <end position="208"/>
    </location>
</feature>
<dbReference type="AlphaFoldDB" id="A0A5B8XIA3"/>
<evidence type="ECO:0000256" key="4">
    <source>
        <dbReference type="ARBA" id="ARBA00022832"/>
    </source>
</evidence>
<feature type="transmembrane region" description="Helical" evidence="10">
    <location>
        <begin position="6"/>
        <end position="24"/>
    </location>
</feature>
<dbReference type="Pfam" id="PF01610">
    <property type="entry name" value="DDE_Tnp_ISL3"/>
    <property type="match status" value="1"/>
</dbReference>
<gene>
    <name evidence="13" type="ORF">Deia_00947</name>
</gene>
<dbReference type="GO" id="GO:0006631">
    <property type="term" value="P:fatty acid metabolic process"/>
    <property type="evidence" value="ECO:0007669"/>
    <property type="project" value="UniProtKB-KW"/>
</dbReference>
<evidence type="ECO:0000256" key="10">
    <source>
        <dbReference type="SAM" id="Phobius"/>
    </source>
</evidence>
<accession>A0A5B8XIA3</accession>
<feature type="domain" description="Transposase IS204/IS1001/IS1096/IS1165 DDE" evidence="12">
    <location>
        <begin position="277"/>
        <end position="379"/>
    </location>
</feature>
<sequence length="388" mass="44577">MVSPLVFTLVATHVTIAGVTLFLHRSQAHKSVTLHPIIAHIFRFWLWLTTGMETKQWVAIHRKHHAKCETAEDPHSPVYLGVWNVMFLGVLFYKKECKNQVTMEQYGQETPEDWLERNVYARHSAKGILLMLLIDLYLFGATGLVVWLIQMAWIPFWAAGFINGVGHWFGYRNFAAKDTSTNISPLILPIGLIVGGEEFHNNHHAFPRSARLSYQKWEFDIGWFYLKTLEKFGLCKIHEFLPYPEKRSSNFKFGTNLQLFANKMVSLRKYELNVLKKALSERFDEVSAKVKVSYKSALRALSTHTSAMNKEENARLSKICDSSSHIAKLYKFKENLEEVWQGVGLSVAERAEKVKAWCKEVEETGNEDLIKFSNYIKAKMGIGQKAKA</sequence>
<dbReference type="InterPro" id="IPR005804">
    <property type="entry name" value="FA_desaturase_dom"/>
</dbReference>
<keyword evidence="9 10" id="KW-0472">Membrane</keyword>
<keyword evidence="3 10" id="KW-0812">Transmembrane</keyword>
<dbReference type="PANTHER" id="PTHR11351">
    <property type="entry name" value="ACYL-COA DESATURASE"/>
    <property type="match status" value="1"/>
</dbReference>
<evidence type="ECO:0000313" key="13">
    <source>
        <dbReference type="EMBL" id="QED23734.1"/>
    </source>
</evidence>
<dbReference type="Proteomes" id="UP000321934">
    <property type="component" value="Chromosome"/>
</dbReference>
<comment type="similarity">
    <text evidence="2">Belongs to the fatty acid desaturase type 2 family.</text>
</comment>
<keyword evidence="4" id="KW-0276">Fatty acid metabolism</keyword>
<dbReference type="InterPro" id="IPR015876">
    <property type="entry name" value="Acyl-CoA_DS"/>
</dbReference>
<keyword evidence="7" id="KW-0408">Iron</keyword>
<evidence type="ECO:0000259" key="12">
    <source>
        <dbReference type="Pfam" id="PF01610"/>
    </source>
</evidence>
<feature type="transmembrane region" description="Helical" evidence="10">
    <location>
        <begin position="127"/>
        <end position="148"/>
    </location>
</feature>
<organism evidence="13 14">
    <name type="scientific">Candidatus Deianiraea vastatrix</name>
    <dbReference type="NCBI Taxonomy" id="2163644"/>
    <lineage>
        <taxon>Bacteria</taxon>
        <taxon>Pseudomonadati</taxon>
        <taxon>Pseudomonadota</taxon>
        <taxon>Alphaproteobacteria</taxon>
        <taxon>Rickettsiales</taxon>
        <taxon>Candidatus Deianiraeaceae</taxon>
        <taxon>Candidatus Deianiraea</taxon>
    </lineage>
</organism>
<evidence type="ECO:0000256" key="6">
    <source>
        <dbReference type="ARBA" id="ARBA00023002"/>
    </source>
</evidence>
<evidence type="ECO:0000256" key="3">
    <source>
        <dbReference type="ARBA" id="ARBA00022692"/>
    </source>
</evidence>
<evidence type="ECO:0000259" key="11">
    <source>
        <dbReference type="Pfam" id="PF00487"/>
    </source>
</evidence>
<evidence type="ECO:0000256" key="8">
    <source>
        <dbReference type="ARBA" id="ARBA00023098"/>
    </source>
</evidence>
<evidence type="ECO:0000256" key="1">
    <source>
        <dbReference type="ARBA" id="ARBA00004141"/>
    </source>
</evidence>
<keyword evidence="5 10" id="KW-1133">Transmembrane helix</keyword>
<dbReference type="EMBL" id="CP029077">
    <property type="protein sequence ID" value="QED23734.1"/>
    <property type="molecule type" value="Genomic_DNA"/>
</dbReference>
<proteinExistence type="inferred from homology"/>
<evidence type="ECO:0000313" key="14">
    <source>
        <dbReference type="Proteomes" id="UP000321934"/>
    </source>
</evidence>
<dbReference type="GO" id="GO:0016020">
    <property type="term" value="C:membrane"/>
    <property type="evidence" value="ECO:0007669"/>
    <property type="project" value="UniProtKB-SubCell"/>
</dbReference>
<feature type="transmembrane region" description="Helical" evidence="10">
    <location>
        <begin position="154"/>
        <end position="171"/>
    </location>
</feature>
<protein>
    <submittedName>
        <fullName evidence="13">Acyl-CoA desaturase</fullName>
    </submittedName>
</protein>
<keyword evidence="14" id="KW-1185">Reference proteome</keyword>
<name>A0A5B8XIA3_9RICK</name>
<evidence type="ECO:0000256" key="2">
    <source>
        <dbReference type="ARBA" id="ARBA00008749"/>
    </source>
</evidence>
<keyword evidence="6" id="KW-0560">Oxidoreductase</keyword>
<dbReference type="OrthoDB" id="19906at2"/>
<dbReference type="CDD" id="cd03505">
    <property type="entry name" value="Delta9-FADS-like"/>
    <property type="match status" value="1"/>
</dbReference>
<dbReference type="Pfam" id="PF00487">
    <property type="entry name" value="FA_desaturase"/>
    <property type="match status" value="1"/>
</dbReference>
<comment type="subcellular location">
    <subcellularLocation>
        <location evidence="1">Membrane</location>
        <topology evidence="1">Multi-pass membrane protein</topology>
    </subcellularLocation>
</comment>
<dbReference type="GO" id="GO:0016717">
    <property type="term" value="F:oxidoreductase activity, acting on paired donors, with oxidation of a pair of donors resulting in the reduction of molecular oxygen to two molecules of water"/>
    <property type="evidence" value="ECO:0007669"/>
    <property type="project" value="InterPro"/>
</dbReference>
<evidence type="ECO:0000256" key="7">
    <source>
        <dbReference type="ARBA" id="ARBA00023004"/>
    </source>
</evidence>
<feature type="transmembrane region" description="Helical" evidence="10">
    <location>
        <begin position="31"/>
        <end position="48"/>
    </location>
</feature>
<dbReference type="InterPro" id="IPR002560">
    <property type="entry name" value="Transposase_DDE"/>
</dbReference>
<dbReference type="RefSeq" id="WP_146821050.1">
    <property type="nucleotide sequence ID" value="NZ_CP029077.1"/>
</dbReference>